<feature type="domain" description="Glucose/Sorbosone dehydrogenase" evidence="1">
    <location>
        <begin position="69"/>
        <end position="367"/>
    </location>
</feature>
<accession>A0A7W5FPH3</accession>
<dbReference type="InterPro" id="IPR011041">
    <property type="entry name" value="Quinoprot_gluc/sorb_DH_b-prop"/>
</dbReference>
<proteinExistence type="predicted"/>
<evidence type="ECO:0000259" key="1">
    <source>
        <dbReference type="Pfam" id="PF07995"/>
    </source>
</evidence>
<protein>
    <submittedName>
        <fullName evidence="2">Glucose/arabinose dehydrogenase</fullName>
    </submittedName>
</protein>
<dbReference type="PANTHER" id="PTHR19328:SF13">
    <property type="entry name" value="HIPL1 PROTEIN"/>
    <property type="match status" value="1"/>
</dbReference>
<dbReference type="Gene3D" id="2.120.10.30">
    <property type="entry name" value="TolB, C-terminal domain"/>
    <property type="match status" value="1"/>
</dbReference>
<sequence length="381" mass="40505">MGAMKIGSGLLVVTMAVGLLTACGRGQAPNVMNTVSNNTVSNTQGTDAGAVNVEDEAQTAGFEVLAEKLETPWAIDFIGDTIYISERAGKIVKVDSGKQTRQNVKLSKAVRAGGEGGLLGFALAPDFQTSKQAYVYHTYEENGKLYNRIVLIREDDQGTGWSEMRELLGSIPGAQNHNGGRLLLGPDGMLYATTGDAQEEASSQDRSALAGKILRLKPDGSIPADNPLPDSYVYSYGHRNPQGLAWSKAGQLYSSEHGPSGAPGGHDELNIIQAGSNYGWPDIIGDEKKEGMVTPLYHTGESTLAPSGIAIADNGDILVTGLRGQSLVRFSPDASKQETLVTSEGRLRDVKIKDGAIYVITNNTDGRGEPGNTDDRLLRLK</sequence>
<evidence type="ECO:0000313" key="3">
    <source>
        <dbReference type="Proteomes" id="UP000570361"/>
    </source>
</evidence>
<keyword evidence="3" id="KW-1185">Reference proteome</keyword>
<name>A0A7W5FPH3_9BACL</name>
<dbReference type="InterPro" id="IPR012938">
    <property type="entry name" value="Glc/Sorbosone_DH"/>
</dbReference>
<gene>
    <name evidence="2" type="ORF">FHS18_004112</name>
</gene>
<dbReference type="PANTHER" id="PTHR19328">
    <property type="entry name" value="HEDGEHOG-INTERACTING PROTEIN"/>
    <property type="match status" value="1"/>
</dbReference>
<evidence type="ECO:0000313" key="2">
    <source>
        <dbReference type="EMBL" id="MBB3112034.1"/>
    </source>
</evidence>
<dbReference type="Proteomes" id="UP000570361">
    <property type="component" value="Unassembled WGS sequence"/>
</dbReference>
<dbReference type="EMBL" id="JACHXK010000010">
    <property type="protein sequence ID" value="MBB3112034.1"/>
    <property type="molecule type" value="Genomic_DNA"/>
</dbReference>
<comment type="caution">
    <text evidence="2">The sequence shown here is derived from an EMBL/GenBank/DDBJ whole genome shotgun (WGS) entry which is preliminary data.</text>
</comment>
<organism evidence="2 3">
    <name type="scientific">Paenibacillus phyllosphaerae</name>
    <dbReference type="NCBI Taxonomy" id="274593"/>
    <lineage>
        <taxon>Bacteria</taxon>
        <taxon>Bacillati</taxon>
        <taxon>Bacillota</taxon>
        <taxon>Bacilli</taxon>
        <taxon>Bacillales</taxon>
        <taxon>Paenibacillaceae</taxon>
        <taxon>Paenibacillus</taxon>
    </lineage>
</organism>
<dbReference type="InterPro" id="IPR011042">
    <property type="entry name" value="6-blade_b-propeller_TolB-like"/>
</dbReference>
<dbReference type="AlphaFoldDB" id="A0A7W5FPH3"/>
<reference evidence="2 3" key="1">
    <citation type="submission" date="2020-08" db="EMBL/GenBank/DDBJ databases">
        <title>Genomic Encyclopedia of Type Strains, Phase III (KMG-III): the genomes of soil and plant-associated and newly described type strains.</title>
        <authorList>
            <person name="Whitman W."/>
        </authorList>
    </citation>
    <scope>NUCLEOTIDE SEQUENCE [LARGE SCALE GENOMIC DNA]</scope>
    <source>
        <strain evidence="2 3">CECT 5862</strain>
    </source>
</reference>
<dbReference type="SUPFAM" id="SSF50952">
    <property type="entry name" value="Soluble quinoprotein glucose dehydrogenase"/>
    <property type="match status" value="1"/>
</dbReference>
<dbReference type="PROSITE" id="PS51257">
    <property type="entry name" value="PROKAR_LIPOPROTEIN"/>
    <property type="match status" value="1"/>
</dbReference>
<dbReference type="Pfam" id="PF07995">
    <property type="entry name" value="GSDH"/>
    <property type="match status" value="1"/>
</dbReference>
<dbReference type="RefSeq" id="WP_246427791.1">
    <property type="nucleotide sequence ID" value="NZ_JACHXK010000010.1"/>
</dbReference>